<dbReference type="EMBL" id="KZ508174">
    <property type="protein sequence ID" value="PKU35586.1"/>
    <property type="molecule type" value="Genomic_DNA"/>
</dbReference>
<reference evidence="3" key="2">
    <citation type="submission" date="2017-12" db="EMBL/GenBank/DDBJ databases">
        <title>Genome sequence of the Bar-tailed Godwit (Limosa lapponica baueri).</title>
        <authorList>
            <person name="Lima N.C.B."/>
            <person name="Parody-Merino A.M."/>
            <person name="Battley P.F."/>
            <person name="Fidler A.E."/>
            <person name="Prosdocimi F."/>
        </authorList>
    </citation>
    <scope>NUCLEOTIDE SEQUENCE [LARGE SCALE GENOMIC DNA]</scope>
</reference>
<organism evidence="2 3">
    <name type="scientific">Limosa lapponica baueri</name>
    <dbReference type="NCBI Taxonomy" id="1758121"/>
    <lineage>
        <taxon>Eukaryota</taxon>
        <taxon>Metazoa</taxon>
        <taxon>Chordata</taxon>
        <taxon>Craniata</taxon>
        <taxon>Vertebrata</taxon>
        <taxon>Euteleostomi</taxon>
        <taxon>Archelosauria</taxon>
        <taxon>Archosauria</taxon>
        <taxon>Dinosauria</taxon>
        <taxon>Saurischia</taxon>
        <taxon>Theropoda</taxon>
        <taxon>Coelurosauria</taxon>
        <taxon>Aves</taxon>
        <taxon>Neognathae</taxon>
        <taxon>Neoaves</taxon>
        <taxon>Charadriiformes</taxon>
        <taxon>Scolopacidae</taxon>
        <taxon>Limosa</taxon>
    </lineage>
</organism>
<dbReference type="Gene3D" id="3.90.550.10">
    <property type="entry name" value="Spore Coat Polysaccharide Biosynthesis Protein SpsA, Chain A"/>
    <property type="match status" value="1"/>
</dbReference>
<proteinExistence type="predicted"/>
<dbReference type="InterPro" id="IPR029044">
    <property type="entry name" value="Nucleotide-diphossugar_trans"/>
</dbReference>
<accession>A0A2I0TP42</accession>
<reference evidence="3" key="1">
    <citation type="submission" date="2017-11" db="EMBL/GenBank/DDBJ databases">
        <authorList>
            <person name="Lima N.C."/>
            <person name="Parody-Merino A.M."/>
            <person name="Battley P.F."/>
            <person name="Fidler A.E."/>
            <person name="Prosdocimi F."/>
        </authorList>
    </citation>
    <scope>NUCLEOTIDE SEQUENCE [LARGE SCALE GENOMIC DNA]</scope>
</reference>
<protein>
    <recommendedName>
        <fullName evidence="4">Inactive glycosyltransferase 25 family member 3</fullName>
    </recommendedName>
</protein>
<evidence type="ECO:0000313" key="2">
    <source>
        <dbReference type="EMBL" id="PKU35586.1"/>
    </source>
</evidence>
<keyword evidence="3" id="KW-1185">Reference proteome</keyword>
<dbReference type="PANTHER" id="PTHR10730:SF9">
    <property type="entry name" value="INACTIVE GLYCOSYLTRANSFERASE 25 FAMILY MEMBER 3"/>
    <property type="match status" value="1"/>
</dbReference>
<name>A0A2I0TP42_LIMLA</name>
<sequence length="294" mass="33998">MGMTFNCSYPDELGPKHWSNKRYENLMKLKQEALTYAREQQADYILFVDTDSILTNNQTLKFLIAQNKSVVAPMLDSQTFYSNFWCGITPQGYYRRTADYFPTKNRQQVGCFAVPMVYATFLIDLRKEETSRLAFYPPHPNYTWAFDDIIVFAYSCQAAGAEVHVCNQQRFGYINVPVKAHQTQEDERANFVHLTLEAMGHALEANFFSWVHFAFPSEDYKRHFIPRDLLVFSAHPLLVYPTHYAGDSNWLSDTETSTIWDDDSKKTDWAGSQKTLRDSRGSAGHLRSTARDEL</sequence>
<dbReference type="AlphaFoldDB" id="A0A2I0TP42"/>
<evidence type="ECO:0000256" key="1">
    <source>
        <dbReference type="SAM" id="MobiDB-lite"/>
    </source>
</evidence>
<dbReference type="PANTHER" id="PTHR10730">
    <property type="entry name" value="PROCOLLAGEN-LYSINE,2-OXOGLUTARATE 5-DIOXYGENASE/GLYCOSYLTRANSFERASE 25 FAMILY MEMBER"/>
    <property type="match status" value="1"/>
</dbReference>
<dbReference type="InterPro" id="IPR050757">
    <property type="entry name" value="Collagen_mod_GT25"/>
</dbReference>
<gene>
    <name evidence="2" type="ORF">llap_14108</name>
</gene>
<dbReference type="OrthoDB" id="47375at2759"/>
<dbReference type="Proteomes" id="UP000233556">
    <property type="component" value="Unassembled WGS sequence"/>
</dbReference>
<evidence type="ECO:0008006" key="4">
    <source>
        <dbReference type="Google" id="ProtNLM"/>
    </source>
</evidence>
<feature type="region of interest" description="Disordered" evidence="1">
    <location>
        <begin position="262"/>
        <end position="294"/>
    </location>
</feature>
<evidence type="ECO:0000313" key="3">
    <source>
        <dbReference type="Proteomes" id="UP000233556"/>
    </source>
</evidence>